<evidence type="ECO:0000256" key="3">
    <source>
        <dbReference type="ARBA" id="ARBA00022840"/>
    </source>
</evidence>
<dbReference type="GO" id="GO:0005524">
    <property type="term" value="F:ATP binding"/>
    <property type="evidence" value="ECO:0007669"/>
    <property type="project" value="UniProtKB-KW"/>
</dbReference>
<keyword evidence="2 4" id="KW-0547">Nucleotide-binding</keyword>
<dbReference type="GO" id="GO:0030272">
    <property type="term" value="F:5-formyltetrahydrofolate cyclo-ligase activity"/>
    <property type="evidence" value="ECO:0007669"/>
    <property type="project" value="UniProtKB-EC"/>
</dbReference>
<organism evidence="6 7">
    <name type="scientific">Varibaculum cambriense</name>
    <dbReference type="NCBI Taxonomy" id="184870"/>
    <lineage>
        <taxon>Bacteria</taxon>
        <taxon>Bacillati</taxon>
        <taxon>Actinomycetota</taxon>
        <taxon>Actinomycetes</taxon>
        <taxon>Actinomycetales</taxon>
        <taxon>Actinomycetaceae</taxon>
        <taxon>Varibaculum</taxon>
    </lineage>
</organism>
<dbReference type="PIRSF" id="PIRSF006806">
    <property type="entry name" value="FTHF_cligase"/>
    <property type="match status" value="1"/>
</dbReference>
<accession>A0AAJ1B9P2</accession>
<keyword evidence="5" id="KW-0460">Magnesium</keyword>
<dbReference type="GO" id="GO:0009396">
    <property type="term" value="P:folic acid-containing compound biosynthetic process"/>
    <property type="evidence" value="ECO:0007669"/>
    <property type="project" value="TreeGrafter"/>
</dbReference>
<comment type="catalytic activity">
    <reaction evidence="5">
        <text>(6S)-5-formyl-5,6,7,8-tetrahydrofolate + ATP = (6R)-5,10-methenyltetrahydrofolate + ADP + phosphate</text>
        <dbReference type="Rhea" id="RHEA:10488"/>
        <dbReference type="ChEBI" id="CHEBI:30616"/>
        <dbReference type="ChEBI" id="CHEBI:43474"/>
        <dbReference type="ChEBI" id="CHEBI:57455"/>
        <dbReference type="ChEBI" id="CHEBI:57457"/>
        <dbReference type="ChEBI" id="CHEBI:456216"/>
        <dbReference type="EC" id="6.3.3.2"/>
    </reaction>
</comment>
<name>A0AAJ1B9P2_9ACTO</name>
<evidence type="ECO:0000256" key="2">
    <source>
        <dbReference type="ARBA" id="ARBA00022741"/>
    </source>
</evidence>
<evidence type="ECO:0000313" key="7">
    <source>
        <dbReference type="Proteomes" id="UP001200537"/>
    </source>
</evidence>
<dbReference type="EMBL" id="JAKNHJ010000001">
    <property type="protein sequence ID" value="MCG4616888.1"/>
    <property type="molecule type" value="Genomic_DNA"/>
</dbReference>
<dbReference type="EC" id="6.3.3.2" evidence="5"/>
<dbReference type="Pfam" id="PF01812">
    <property type="entry name" value="5-FTHF_cyc-lig"/>
    <property type="match status" value="1"/>
</dbReference>
<evidence type="ECO:0000256" key="4">
    <source>
        <dbReference type="PIRSR" id="PIRSR006806-1"/>
    </source>
</evidence>
<dbReference type="GO" id="GO:0035999">
    <property type="term" value="P:tetrahydrofolate interconversion"/>
    <property type="evidence" value="ECO:0007669"/>
    <property type="project" value="TreeGrafter"/>
</dbReference>
<comment type="similarity">
    <text evidence="1 5">Belongs to the 5-formyltetrahydrofolate cyclo-ligase family.</text>
</comment>
<dbReference type="InterPro" id="IPR002698">
    <property type="entry name" value="FTHF_cligase"/>
</dbReference>
<dbReference type="PANTHER" id="PTHR23407:SF1">
    <property type="entry name" value="5-FORMYLTETRAHYDROFOLATE CYCLO-LIGASE"/>
    <property type="match status" value="1"/>
</dbReference>
<dbReference type="NCBIfam" id="TIGR02727">
    <property type="entry name" value="MTHFS_bact"/>
    <property type="match status" value="1"/>
</dbReference>
<evidence type="ECO:0000256" key="5">
    <source>
        <dbReference type="RuleBase" id="RU361279"/>
    </source>
</evidence>
<evidence type="ECO:0000313" key="6">
    <source>
        <dbReference type="EMBL" id="MCG4616888.1"/>
    </source>
</evidence>
<sequence length="206" mass="23054">MGSVNSKPELRKKFLDRRRLTFSPTQRVQAESQVLQAARPLLASLKPGEVVASYISFDTEVPTFLLNEAILDSGLKLVVPCDLEQPRWGQLDPVQHTRALYRRFNPHPPLVSREMQCDHLAKLGLKVIFLPALAVDRTQVRLGRGAGWYDQALAHCDLTGSTRPQLIALTHDWEVLQAGTLPHEPHDQLVDQVLTSSGRLQKLGSE</sequence>
<dbReference type="Proteomes" id="UP001200537">
    <property type="component" value="Unassembled WGS sequence"/>
</dbReference>
<proteinExistence type="inferred from homology"/>
<dbReference type="InterPro" id="IPR037171">
    <property type="entry name" value="NagB/RpiA_transferase-like"/>
</dbReference>
<feature type="binding site" evidence="4">
    <location>
        <position position="60"/>
    </location>
    <ligand>
        <name>substrate</name>
    </ligand>
</feature>
<dbReference type="InterPro" id="IPR024185">
    <property type="entry name" value="FTHF_cligase-like_sf"/>
</dbReference>
<dbReference type="Gene3D" id="3.40.50.10420">
    <property type="entry name" value="NagB/RpiA/CoA transferase-like"/>
    <property type="match status" value="1"/>
</dbReference>
<dbReference type="PANTHER" id="PTHR23407">
    <property type="entry name" value="ATPASE INHIBITOR/5-FORMYLTETRAHYDROFOLATE CYCLO-LIGASE"/>
    <property type="match status" value="1"/>
</dbReference>
<keyword evidence="6" id="KW-0436">Ligase</keyword>
<keyword evidence="5" id="KW-0479">Metal-binding</keyword>
<reference evidence="6" key="1">
    <citation type="submission" date="2022-01" db="EMBL/GenBank/DDBJ databases">
        <title>Collection of gut derived symbiotic bacterial strains cultured from healthy donors.</title>
        <authorList>
            <person name="Lin H."/>
            <person name="Kohout C."/>
            <person name="Waligurski E."/>
            <person name="Pamer E.G."/>
        </authorList>
    </citation>
    <scope>NUCLEOTIDE SEQUENCE</scope>
    <source>
        <strain evidence="6">DFI.7.46</strain>
    </source>
</reference>
<protein>
    <recommendedName>
        <fullName evidence="5">5-formyltetrahydrofolate cyclo-ligase</fullName>
        <ecNumber evidence="5">6.3.3.2</ecNumber>
    </recommendedName>
</protein>
<dbReference type="GO" id="GO:0046872">
    <property type="term" value="F:metal ion binding"/>
    <property type="evidence" value="ECO:0007669"/>
    <property type="project" value="UniProtKB-KW"/>
</dbReference>
<keyword evidence="3 4" id="KW-0067">ATP-binding</keyword>
<feature type="binding site" evidence="4">
    <location>
        <begin position="7"/>
        <end position="11"/>
    </location>
    <ligand>
        <name>ATP</name>
        <dbReference type="ChEBI" id="CHEBI:30616"/>
    </ligand>
</feature>
<dbReference type="RefSeq" id="WP_024058162.1">
    <property type="nucleotide sequence ID" value="NZ_JAGZVZ010000017.1"/>
</dbReference>
<dbReference type="AlphaFoldDB" id="A0AAJ1B9P2"/>
<feature type="binding site" evidence="4">
    <location>
        <begin position="141"/>
        <end position="149"/>
    </location>
    <ligand>
        <name>ATP</name>
        <dbReference type="ChEBI" id="CHEBI:30616"/>
    </ligand>
</feature>
<evidence type="ECO:0000256" key="1">
    <source>
        <dbReference type="ARBA" id="ARBA00010638"/>
    </source>
</evidence>
<dbReference type="SUPFAM" id="SSF100950">
    <property type="entry name" value="NagB/RpiA/CoA transferase-like"/>
    <property type="match status" value="1"/>
</dbReference>
<feature type="binding site" evidence="4">
    <location>
        <position position="55"/>
    </location>
    <ligand>
        <name>substrate</name>
    </ligand>
</feature>
<comment type="caution">
    <text evidence="6">The sequence shown here is derived from an EMBL/GenBank/DDBJ whole genome shotgun (WGS) entry which is preliminary data.</text>
</comment>
<gene>
    <name evidence="6" type="ORF">L0M99_00050</name>
</gene>
<comment type="cofactor">
    <cofactor evidence="5">
        <name>Mg(2+)</name>
        <dbReference type="ChEBI" id="CHEBI:18420"/>
    </cofactor>
</comment>